<gene>
    <name evidence="1" type="ORF">SAMN05192568_103067</name>
</gene>
<dbReference type="RefSeq" id="WP_092044527.1">
    <property type="nucleotide sequence ID" value="NZ_FOTK01000030.1"/>
</dbReference>
<dbReference type="OrthoDB" id="7999280at2"/>
<name>A0A1I4QMH4_9HYPH</name>
<reference evidence="2" key="1">
    <citation type="submission" date="2016-10" db="EMBL/GenBank/DDBJ databases">
        <authorList>
            <person name="Varghese N."/>
            <person name="Submissions S."/>
        </authorList>
    </citation>
    <scope>NUCLEOTIDE SEQUENCE [LARGE SCALE GENOMIC DNA]</scope>
    <source>
        <strain evidence="2">BL36</strain>
    </source>
</reference>
<dbReference type="STRING" id="582667.SAMN05192568_103067"/>
<evidence type="ECO:0000313" key="2">
    <source>
        <dbReference type="Proteomes" id="UP000199048"/>
    </source>
</evidence>
<dbReference type="EMBL" id="FOTK01000030">
    <property type="protein sequence ID" value="SFM41241.1"/>
    <property type="molecule type" value="Genomic_DNA"/>
</dbReference>
<proteinExistence type="predicted"/>
<organism evidence="1 2">
    <name type="scientific">Methylobacterium pseudosasicola</name>
    <dbReference type="NCBI Taxonomy" id="582667"/>
    <lineage>
        <taxon>Bacteria</taxon>
        <taxon>Pseudomonadati</taxon>
        <taxon>Pseudomonadota</taxon>
        <taxon>Alphaproteobacteria</taxon>
        <taxon>Hyphomicrobiales</taxon>
        <taxon>Methylobacteriaceae</taxon>
        <taxon>Methylobacterium</taxon>
    </lineage>
</organism>
<sequence>MPLSIGPEAGHVGIDGLDCQDAVIQGGRMRAPRCYANGGSVVAYDTTLALLPDGAIVHEREFYRRLDGWPPCP</sequence>
<dbReference type="AlphaFoldDB" id="A0A1I4QMH4"/>
<evidence type="ECO:0000313" key="1">
    <source>
        <dbReference type="EMBL" id="SFM41241.1"/>
    </source>
</evidence>
<dbReference type="Proteomes" id="UP000199048">
    <property type="component" value="Unassembled WGS sequence"/>
</dbReference>
<keyword evidence="2" id="KW-1185">Reference proteome</keyword>
<protein>
    <submittedName>
        <fullName evidence="1">Uncharacterized protein</fullName>
    </submittedName>
</protein>
<accession>A0A1I4QMH4</accession>